<dbReference type="EMBL" id="JACHIT010000002">
    <property type="protein sequence ID" value="MBB5917062.1"/>
    <property type="molecule type" value="Genomic_DNA"/>
</dbReference>
<proteinExistence type="predicted"/>
<reference evidence="1 2" key="1">
    <citation type="submission" date="2020-08" db="EMBL/GenBank/DDBJ databases">
        <title>Sequencing the genomes of 1000 actinobacteria strains.</title>
        <authorList>
            <person name="Klenk H.-P."/>
        </authorList>
    </citation>
    <scope>NUCLEOTIDE SEQUENCE [LARGE SCALE GENOMIC DNA]</scope>
    <source>
        <strain evidence="1 2">DSM 43582</strain>
    </source>
</reference>
<name>A0A7W9PJ06_9NOCA</name>
<comment type="caution">
    <text evidence="1">The sequence shown here is derived from an EMBL/GenBank/DDBJ whole genome shotgun (WGS) entry which is preliminary data.</text>
</comment>
<dbReference type="RefSeq" id="WP_040748427.1">
    <property type="nucleotide sequence ID" value="NZ_JACHIT010000002.1"/>
</dbReference>
<evidence type="ECO:0000313" key="2">
    <source>
        <dbReference type="Proteomes" id="UP000540412"/>
    </source>
</evidence>
<dbReference type="Pfam" id="PF21813">
    <property type="entry name" value="DUF6882"/>
    <property type="match status" value="1"/>
</dbReference>
<organism evidence="1 2">
    <name type="scientific">Nocardia transvalensis</name>
    <dbReference type="NCBI Taxonomy" id="37333"/>
    <lineage>
        <taxon>Bacteria</taxon>
        <taxon>Bacillati</taxon>
        <taxon>Actinomycetota</taxon>
        <taxon>Actinomycetes</taxon>
        <taxon>Mycobacteriales</taxon>
        <taxon>Nocardiaceae</taxon>
        <taxon>Nocardia</taxon>
    </lineage>
</organism>
<dbReference type="AlphaFoldDB" id="A0A7W9PJ06"/>
<accession>A0A7W9PJ06</accession>
<sequence length="236" mass="25374">MPGPATLIDLLDDAALLSLEHQMRLTSLLGEHSWRCDLAGGRLEFVGADATFVCTEFHLLGTVAPAAGSWLWSWANPRGFPAPVIEVAEAVRYFGVQHEITALATAELPFATLTGIPPEPPHVVGFLTEVAKIITGRWTGYDAVLGEDGARAAFLVEHPEFRLPDPDPDGVVAVLERAVSHLGLSDQRRAVRSYLQRRGFAVTPTPDRVSFSGPDIHGTVDFDEDGRISDVAAAAS</sequence>
<evidence type="ECO:0000313" key="1">
    <source>
        <dbReference type="EMBL" id="MBB5917062.1"/>
    </source>
</evidence>
<dbReference type="InterPro" id="IPR049249">
    <property type="entry name" value="DUF6882"/>
</dbReference>
<dbReference type="Proteomes" id="UP000540412">
    <property type="component" value="Unassembled WGS sequence"/>
</dbReference>
<gene>
    <name evidence="1" type="ORF">BJY24_005974</name>
</gene>
<keyword evidence="2" id="KW-1185">Reference proteome</keyword>
<protein>
    <submittedName>
        <fullName evidence="1">Uncharacterized protein</fullName>
    </submittedName>
</protein>